<accession>A0A3B0UH68</accession>
<dbReference type="Pfam" id="PF20243">
    <property type="entry name" value="MbnP"/>
    <property type="match status" value="1"/>
</dbReference>
<dbReference type="AlphaFoldDB" id="A0A3B0UH68"/>
<organism evidence="2">
    <name type="scientific">hydrothermal vent metagenome</name>
    <dbReference type="NCBI Taxonomy" id="652676"/>
    <lineage>
        <taxon>unclassified sequences</taxon>
        <taxon>metagenomes</taxon>
        <taxon>ecological metagenomes</taxon>
    </lineage>
</organism>
<sequence length="193" mass="21911">QQYSIKTVKYFVSRVTFHNSNGTDYVSPDIHYVDIRDTGTLSLTLTNKIPYGNYSGISFVYGLISEDNITGSLGIDLDRLMEWPEMMGGGYHYMKLEGDYIGTTGDSFFNFHAGPLNKEDYSIQVNLPKSDIIIKENTLQLNLIMNIENWFRNPTDWDFEYWGSGIMGNPNAQVTVQKNGADVFSITFPVENN</sequence>
<name>A0A3B0UH68_9ZZZZ</name>
<evidence type="ECO:0000259" key="1">
    <source>
        <dbReference type="Pfam" id="PF20243"/>
    </source>
</evidence>
<proteinExistence type="predicted"/>
<feature type="non-terminal residue" evidence="2">
    <location>
        <position position="1"/>
    </location>
</feature>
<dbReference type="EMBL" id="UOES01000033">
    <property type="protein sequence ID" value="VAW25892.1"/>
    <property type="molecule type" value="Genomic_DNA"/>
</dbReference>
<gene>
    <name evidence="2" type="ORF">MNBD_BACTEROID06-803</name>
</gene>
<reference evidence="2" key="1">
    <citation type="submission" date="2018-06" db="EMBL/GenBank/DDBJ databases">
        <authorList>
            <person name="Zhirakovskaya E."/>
        </authorList>
    </citation>
    <scope>NUCLEOTIDE SEQUENCE</scope>
</reference>
<feature type="domain" description="Copper-binding protein MbnP-like" evidence="1">
    <location>
        <begin position="2"/>
        <end position="157"/>
    </location>
</feature>
<evidence type="ECO:0000313" key="2">
    <source>
        <dbReference type="EMBL" id="VAW25892.1"/>
    </source>
</evidence>
<dbReference type="InterPro" id="IPR046863">
    <property type="entry name" value="MbnP-like_dom"/>
</dbReference>
<protein>
    <recommendedName>
        <fullName evidence="1">Copper-binding protein MbnP-like domain-containing protein</fullName>
    </recommendedName>
</protein>